<evidence type="ECO:0000313" key="5">
    <source>
        <dbReference type="Proteomes" id="UP001319200"/>
    </source>
</evidence>
<dbReference type="Proteomes" id="UP001319200">
    <property type="component" value="Unassembled WGS sequence"/>
</dbReference>
<accession>A0AAP2DM73</accession>
<dbReference type="AlphaFoldDB" id="A0AAP2DM73"/>
<dbReference type="InterPro" id="IPR045957">
    <property type="entry name" value="DUF6377"/>
</dbReference>
<evidence type="ECO:0000313" key="4">
    <source>
        <dbReference type="EMBL" id="MBT1697697.1"/>
    </source>
</evidence>
<keyword evidence="1" id="KW-1133">Transmembrane helix</keyword>
<proteinExistence type="predicted"/>
<evidence type="ECO:0000256" key="1">
    <source>
        <dbReference type="SAM" id="Phobius"/>
    </source>
</evidence>
<reference evidence="4 5" key="1">
    <citation type="submission" date="2021-05" db="EMBL/GenBank/DDBJ databases">
        <title>A Polyphasic approach of four new species of the genus Ohtaekwangia: Ohtaekwangia histidinii sp. nov., Ohtaekwangia cretensis sp. nov., Ohtaekwangia indiensis sp. nov., Ohtaekwangia reichenbachii sp. nov. from diverse environment.</title>
        <authorList>
            <person name="Octaviana S."/>
        </authorList>
    </citation>
    <scope>NUCLEOTIDE SEQUENCE [LARGE SCALE GENOMIC DNA]</scope>
    <source>
        <strain evidence="4 5">PWU4</strain>
    </source>
</reference>
<sequence length="514" mass="58944">MFFLVLIYISATSSLWAAQTDSLLQALNEVIAEKESFTEAKEERIAAYHRALRSGNDHNRFQILQGLSEEYKTFIYDSAFAYTIRLQQEAYRLGSAEKIAYAKVKLAFILLSSGMFKETLDSLATIRVKGLPDSIRMDYYSILARACYDLGDFDRDRFYTPIYIAKGNAYVDSARSLSKPGDYAYLYLNGLKSLKNENTAMALADLTELLDSYTLTHHQLAVTASTLSYYYVLHNEPEKAIDLLAQAAMADIRSATRETSAMSALAELLYKKGDILNAYNYIQQAMEDAVFYGARQRKVQVGSILPVIAAARLTNVEEQRRMWLVYSTAITLLSVLVIVFAVITYKQLKKRKVAEKALQEANKIKEEYIGYYFNVNSEYLGKIEAIKKAVEMKLMTKKIDDIRFVINDINLKKEREALYNSFDKVFVKLFPDFVTIFNSYFRDEDKVVLKEGQLLNAELRIFALIRMGIHDTEKIARILDYSINTIYNYKARIKGRSIVPNEEFEKKIMMIHAL</sequence>
<keyword evidence="1" id="KW-0812">Transmembrane</keyword>
<organism evidence="4 5">
    <name type="scientific">Chryseosolibacter histidini</name>
    <dbReference type="NCBI Taxonomy" id="2782349"/>
    <lineage>
        <taxon>Bacteria</taxon>
        <taxon>Pseudomonadati</taxon>
        <taxon>Bacteroidota</taxon>
        <taxon>Cytophagia</taxon>
        <taxon>Cytophagales</taxon>
        <taxon>Chryseotaleaceae</taxon>
        <taxon>Chryseosolibacter</taxon>
    </lineage>
</organism>
<keyword evidence="2" id="KW-0732">Signal</keyword>
<dbReference type="Pfam" id="PF19904">
    <property type="entry name" value="DUF6377"/>
    <property type="match status" value="1"/>
</dbReference>
<name>A0AAP2DM73_9BACT</name>
<dbReference type="Gene3D" id="1.25.40.10">
    <property type="entry name" value="Tetratricopeptide repeat domain"/>
    <property type="match status" value="1"/>
</dbReference>
<dbReference type="EMBL" id="JAHESF010000010">
    <property type="protein sequence ID" value="MBT1697697.1"/>
    <property type="molecule type" value="Genomic_DNA"/>
</dbReference>
<evidence type="ECO:0000256" key="2">
    <source>
        <dbReference type="SAM" id="SignalP"/>
    </source>
</evidence>
<feature type="signal peptide" evidence="2">
    <location>
        <begin position="1"/>
        <end position="17"/>
    </location>
</feature>
<keyword evidence="5" id="KW-1185">Reference proteome</keyword>
<gene>
    <name evidence="4" type="ORF">KK083_12470</name>
</gene>
<comment type="caution">
    <text evidence="4">The sequence shown here is derived from an EMBL/GenBank/DDBJ whole genome shotgun (WGS) entry which is preliminary data.</text>
</comment>
<evidence type="ECO:0000259" key="3">
    <source>
        <dbReference type="Pfam" id="PF19904"/>
    </source>
</evidence>
<protein>
    <submittedName>
        <fullName evidence="4">Tetratricopeptide repeat protein</fullName>
    </submittedName>
</protein>
<feature type="transmembrane region" description="Helical" evidence="1">
    <location>
        <begin position="323"/>
        <end position="343"/>
    </location>
</feature>
<feature type="chain" id="PRO_5042872854" evidence="2">
    <location>
        <begin position="18"/>
        <end position="514"/>
    </location>
</feature>
<dbReference type="InterPro" id="IPR011990">
    <property type="entry name" value="TPR-like_helical_dom_sf"/>
</dbReference>
<keyword evidence="1" id="KW-0472">Membrane</keyword>
<feature type="domain" description="DUF6377" evidence="3">
    <location>
        <begin position="251"/>
        <end position="476"/>
    </location>
</feature>